<dbReference type="InterPro" id="IPR016024">
    <property type="entry name" value="ARM-type_fold"/>
</dbReference>
<dbReference type="AlphaFoldDB" id="A0A250XQ17"/>
<comment type="caution">
    <text evidence="1">The sequence shown here is derived from an EMBL/GenBank/DDBJ whole genome shotgun (WGS) entry which is preliminary data.</text>
</comment>
<sequence length="184" mass="19871">MYLDHSIAKYTELISGQEQCEGWYLVVRMGSLHHELLPPPVKLLFGLAKWSPSASHKAYKCGACEALLSAMGRCDVITRVACCGFLERHDEKARNELAGKGLVEHLFQVVKEAPISSTPMWEDAMVTLSTMATLRHGSRSDAAATLKSLLERGGPSDVTAAAVVLSYAARGNKGRDLVLSGGLD</sequence>
<dbReference type="Proteomes" id="UP000232323">
    <property type="component" value="Unassembled WGS sequence"/>
</dbReference>
<evidence type="ECO:0000313" key="2">
    <source>
        <dbReference type="Proteomes" id="UP000232323"/>
    </source>
</evidence>
<evidence type="ECO:0000313" key="1">
    <source>
        <dbReference type="EMBL" id="GAX85158.1"/>
    </source>
</evidence>
<proteinExistence type="predicted"/>
<organism evidence="1 2">
    <name type="scientific">Chlamydomonas eustigma</name>
    <dbReference type="NCBI Taxonomy" id="1157962"/>
    <lineage>
        <taxon>Eukaryota</taxon>
        <taxon>Viridiplantae</taxon>
        <taxon>Chlorophyta</taxon>
        <taxon>core chlorophytes</taxon>
        <taxon>Chlorophyceae</taxon>
        <taxon>CS clade</taxon>
        <taxon>Chlamydomonadales</taxon>
        <taxon>Chlamydomonadaceae</taxon>
        <taxon>Chlamydomonas</taxon>
    </lineage>
</organism>
<reference evidence="1 2" key="1">
    <citation type="submission" date="2017-08" db="EMBL/GenBank/DDBJ databases">
        <title>Acidophilic green algal genome provides insights into adaptation to an acidic environment.</title>
        <authorList>
            <person name="Hirooka S."/>
            <person name="Hirose Y."/>
            <person name="Kanesaki Y."/>
            <person name="Higuchi S."/>
            <person name="Fujiwara T."/>
            <person name="Onuma R."/>
            <person name="Era A."/>
            <person name="Ohbayashi R."/>
            <person name="Uzuka A."/>
            <person name="Nozaki H."/>
            <person name="Yoshikawa H."/>
            <person name="Miyagishima S.Y."/>
        </authorList>
    </citation>
    <scope>NUCLEOTIDE SEQUENCE [LARGE SCALE GENOMIC DNA]</scope>
    <source>
        <strain evidence="1 2">NIES-2499</strain>
    </source>
</reference>
<dbReference type="Gene3D" id="1.25.10.10">
    <property type="entry name" value="Leucine-rich Repeat Variant"/>
    <property type="match status" value="1"/>
</dbReference>
<accession>A0A250XQ17</accession>
<gene>
    <name evidence="1" type="ORF">CEUSTIGMA_g12576.t1</name>
</gene>
<name>A0A250XQ17_9CHLO</name>
<dbReference type="SUPFAM" id="SSF48371">
    <property type="entry name" value="ARM repeat"/>
    <property type="match status" value="1"/>
</dbReference>
<dbReference type="EMBL" id="BEGY01000153">
    <property type="protein sequence ID" value="GAX85158.1"/>
    <property type="molecule type" value="Genomic_DNA"/>
</dbReference>
<protein>
    <submittedName>
        <fullName evidence="1">Uncharacterized protein</fullName>
    </submittedName>
</protein>
<keyword evidence="2" id="KW-1185">Reference proteome</keyword>
<dbReference type="InterPro" id="IPR011989">
    <property type="entry name" value="ARM-like"/>
</dbReference>